<dbReference type="NCBIfam" id="TIGR02595">
    <property type="entry name" value="PEP_CTERM"/>
    <property type="match status" value="1"/>
</dbReference>
<keyword evidence="3" id="KW-1185">Reference proteome</keyword>
<dbReference type="InterPro" id="IPR013424">
    <property type="entry name" value="Ice-binding_C"/>
</dbReference>
<reference evidence="2 3" key="1">
    <citation type="submission" date="2013-12" db="EMBL/GenBank/DDBJ databases">
        <authorList>
            <person name="Stott M."/>
        </authorList>
    </citation>
    <scope>NUCLEOTIDE SEQUENCE [LARGE SCALE GENOMIC DNA]</scope>
    <source>
        <strain evidence="2 3">K22</strain>
    </source>
</reference>
<feature type="domain" description="Ice-binding protein C-terminal" evidence="1">
    <location>
        <begin position="220"/>
        <end position="243"/>
    </location>
</feature>
<accession>A0A0B6WWG0</accession>
<dbReference type="STRING" id="454194.PYK22_01452"/>
<dbReference type="AlphaFoldDB" id="A0A0B6WWG0"/>
<organism evidence="2 3">
    <name type="scientific">Pyrinomonas methylaliphatogenes</name>
    <dbReference type="NCBI Taxonomy" id="454194"/>
    <lineage>
        <taxon>Bacteria</taxon>
        <taxon>Pseudomonadati</taxon>
        <taxon>Acidobacteriota</taxon>
        <taxon>Blastocatellia</taxon>
        <taxon>Blastocatellales</taxon>
        <taxon>Pyrinomonadaceae</taxon>
        <taxon>Pyrinomonas</taxon>
    </lineage>
</organism>
<sequence length="255" mass="28142">MKRTNVALAARERLFKLVFRIQLIALSITFFLSLSLRASPINVVTFAPSVYNPNTAAMDAALGINGMLIEDFEDTTLIPRLSVEFRNPNGGPITTLPQTFAYISWDGTKTLINRPDQQNMPPYSDVIFYINGGTTRFGVGLVDFQTFLNETKLFVNGIDLGLVSSLPNYQDGAIRNLYLLLSVSPGDPLITSVEFRMLGRNDAIIFDHLAIDAEAQGTRPVPEPGTMLLLGTGLAGVASVMRRRNRRSASNRMKR</sequence>
<dbReference type="Proteomes" id="UP000031518">
    <property type="component" value="Unassembled WGS sequence"/>
</dbReference>
<name>A0A0B6WWG0_9BACT</name>
<proteinExistence type="predicted"/>
<evidence type="ECO:0000259" key="1">
    <source>
        <dbReference type="Pfam" id="PF07589"/>
    </source>
</evidence>
<dbReference type="RefSeq" id="WP_083437687.1">
    <property type="nucleotide sequence ID" value="NZ_CBXV010000005.1"/>
</dbReference>
<evidence type="ECO:0000313" key="2">
    <source>
        <dbReference type="EMBL" id="CDM65451.1"/>
    </source>
</evidence>
<reference evidence="2 3" key="2">
    <citation type="submission" date="2015-01" db="EMBL/GenBank/DDBJ databases">
        <title>Complete genome sequence of Pyrinomonas methylaliphatogenes type strain K22T.</title>
        <authorList>
            <person name="Lee K.C.Y."/>
            <person name="Power J.F."/>
            <person name="Dunfield P.F."/>
            <person name="Morgan X.C."/>
            <person name="Huttenhower C."/>
            <person name="Stott M.B."/>
        </authorList>
    </citation>
    <scope>NUCLEOTIDE SEQUENCE [LARGE SCALE GENOMIC DNA]</scope>
    <source>
        <strain evidence="2 3">K22</strain>
    </source>
</reference>
<dbReference type="Pfam" id="PF07589">
    <property type="entry name" value="PEP-CTERM"/>
    <property type="match status" value="1"/>
</dbReference>
<dbReference type="EMBL" id="CBXV010000005">
    <property type="protein sequence ID" value="CDM65451.1"/>
    <property type="molecule type" value="Genomic_DNA"/>
</dbReference>
<protein>
    <submittedName>
        <fullName evidence="2">PEP-CTERM putative exosortase interaction domain-containing protein</fullName>
    </submittedName>
</protein>
<dbReference type="OrthoDB" id="9553425at2"/>
<gene>
    <name evidence="2" type="ORF">PYK22_01452</name>
</gene>
<evidence type="ECO:0000313" key="3">
    <source>
        <dbReference type="Proteomes" id="UP000031518"/>
    </source>
</evidence>